<evidence type="ECO:0000256" key="1">
    <source>
        <dbReference type="SAM" id="MobiDB-lite"/>
    </source>
</evidence>
<sequence length="76" mass="7358">MKKRSVLAVASLAAGAVIAAISPPPGADTADTREPAHAAGTLDESGDAEPWADSPPPTPGAGVGVVAPDISSTQTL</sequence>
<feature type="chain" id="PRO_5047397555" description="Secreted protein" evidence="2">
    <location>
        <begin position="20"/>
        <end position="76"/>
    </location>
</feature>
<gene>
    <name evidence="3" type="ORF">GCM10010449_40830</name>
</gene>
<dbReference type="Proteomes" id="UP001501637">
    <property type="component" value="Unassembled WGS sequence"/>
</dbReference>
<evidence type="ECO:0000256" key="2">
    <source>
        <dbReference type="SAM" id="SignalP"/>
    </source>
</evidence>
<protein>
    <recommendedName>
        <fullName evidence="5">Secreted protein</fullName>
    </recommendedName>
</protein>
<keyword evidence="2" id="KW-0732">Signal</keyword>
<name>A0ABP6MMU1_9ACTN</name>
<evidence type="ECO:0000313" key="3">
    <source>
        <dbReference type="EMBL" id="GAA3114446.1"/>
    </source>
</evidence>
<comment type="caution">
    <text evidence="3">The sequence shown here is derived from an EMBL/GenBank/DDBJ whole genome shotgun (WGS) entry which is preliminary data.</text>
</comment>
<accession>A0ABP6MMU1</accession>
<keyword evidence="4" id="KW-1185">Reference proteome</keyword>
<proteinExistence type="predicted"/>
<evidence type="ECO:0008006" key="5">
    <source>
        <dbReference type="Google" id="ProtNLM"/>
    </source>
</evidence>
<reference evidence="4" key="1">
    <citation type="journal article" date="2019" name="Int. J. Syst. Evol. Microbiol.">
        <title>The Global Catalogue of Microorganisms (GCM) 10K type strain sequencing project: providing services to taxonomists for standard genome sequencing and annotation.</title>
        <authorList>
            <consortium name="The Broad Institute Genomics Platform"/>
            <consortium name="The Broad Institute Genome Sequencing Center for Infectious Disease"/>
            <person name="Wu L."/>
            <person name="Ma J."/>
        </authorList>
    </citation>
    <scope>NUCLEOTIDE SEQUENCE [LARGE SCALE GENOMIC DNA]</scope>
    <source>
        <strain evidence="4">JCM 9092</strain>
    </source>
</reference>
<organism evidence="3 4">
    <name type="scientific">Streptomyces rectiviolaceus</name>
    <dbReference type="NCBI Taxonomy" id="332591"/>
    <lineage>
        <taxon>Bacteria</taxon>
        <taxon>Bacillati</taxon>
        <taxon>Actinomycetota</taxon>
        <taxon>Actinomycetes</taxon>
        <taxon>Kitasatosporales</taxon>
        <taxon>Streptomycetaceae</taxon>
        <taxon>Streptomyces</taxon>
    </lineage>
</organism>
<dbReference type="RefSeq" id="WP_344522422.1">
    <property type="nucleotide sequence ID" value="NZ_BAAAUG010000069.1"/>
</dbReference>
<dbReference type="EMBL" id="BAAAUG010000069">
    <property type="protein sequence ID" value="GAA3114446.1"/>
    <property type="molecule type" value="Genomic_DNA"/>
</dbReference>
<feature type="region of interest" description="Disordered" evidence="1">
    <location>
        <begin position="22"/>
        <end position="76"/>
    </location>
</feature>
<evidence type="ECO:0000313" key="4">
    <source>
        <dbReference type="Proteomes" id="UP001501637"/>
    </source>
</evidence>
<feature type="signal peptide" evidence="2">
    <location>
        <begin position="1"/>
        <end position="19"/>
    </location>
</feature>